<keyword evidence="2 10" id="KW-1003">Cell membrane</keyword>
<keyword evidence="8 10" id="KW-1133">Transmembrane helix</keyword>
<keyword evidence="5 10" id="KW-0548">Nucleotidyltransferase</keyword>
<dbReference type="PaxDb" id="584708-Apau_1274"/>
<keyword evidence="6 10" id="KW-0547">Nucleotide-binding</keyword>
<evidence type="ECO:0000256" key="7">
    <source>
        <dbReference type="ARBA" id="ARBA00022840"/>
    </source>
</evidence>
<dbReference type="InterPro" id="IPR036888">
    <property type="entry name" value="DNA_integrity_DisA_N_sf"/>
</dbReference>
<keyword evidence="9 10" id="KW-0472">Membrane</keyword>
<evidence type="ECO:0000259" key="11">
    <source>
        <dbReference type="PROSITE" id="PS51794"/>
    </source>
</evidence>
<feature type="transmembrane region" description="Helical" evidence="10">
    <location>
        <begin position="36"/>
        <end position="53"/>
    </location>
</feature>
<dbReference type="PANTHER" id="PTHR34185:SF1">
    <property type="entry name" value="DIADENYLATE CYCLASE"/>
    <property type="match status" value="1"/>
</dbReference>
<name>E3CYS0_9BACT</name>
<dbReference type="GO" id="GO:0004016">
    <property type="term" value="F:adenylate cyclase activity"/>
    <property type="evidence" value="ECO:0007669"/>
    <property type="project" value="UniProtKB-UniRule"/>
</dbReference>
<comment type="function">
    <text evidence="10">Catalyzes the condensation of 2 ATP molecules into cyclic di-AMP (c-di-AMP), a second messenger used to regulate differing processes in different bacteria.</text>
</comment>
<evidence type="ECO:0000256" key="6">
    <source>
        <dbReference type="ARBA" id="ARBA00022741"/>
    </source>
</evidence>
<comment type="catalytic activity">
    <reaction evidence="1 10">
        <text>2 ATP = 3',3'-c-di-AMP + 2 diphosphate</text>
        <dbReference type="Rhea" id="RHEA:35655"/>
        <dbReference type="ChEBI" id="CHEBI:30616"/>
        <dbReference type="ChEBI" id="CHEBI:33019"/>
        <dbReference type="ChEBI" id="CHEBI:71500"/>
        <dbReference type="EC" id="2.7.7.85"/>
    </reaction>
</comment>
<reference evidence="12 13" key="1">
    <citation type="journal article" date="2010" name="Stand. Genomic Sci.">
        <title>Non-contiguous finished genome sequence of Aminomonas paucivorans type strain (GLU-3).</title>
        <authorList>
            <person name="Pitluck S."/>
            <person name="Yasawong M."/>
            <person name="Held B."/>
            <person name="Lapidus A."/>
            <person name="Nolan M."/>
            <person name="Copeland A."/>
            <person name="Lucas S."/>
            <person name="Del Rio T.G."/>
            <person name="Tice H."/>
            <person name="Cheng J.F."/>
            <person name="Chertkov O."/>
            <person name="Goodwin L."/>
            <person name="Tapia R."/>
            <person name="Han C."/>
            <person name="Liolios K."/>
            <person name="Ivanova N."/>
            <person name="Mavromatis K."/>
            <person name="Ovchinnikova G."/>
            <person name="Pati A."/>
            <person name="Chen A."/>
            <person name="Palaniappan K."/>
            <person name="Land M."/>
            <person name="Hauser L."/>
            <person name="Chang Y.J."/>
            <person name="Jeffries C.D."/>
            <person name="Pukall R."/>
            <person name="Spring S."/>
            <person name="Rohde M."/>
            <person name="Sikorski J."/>
            <person name="Goker M."/>
            <person name="Woyke T."/>
            <person name="Bristow J."/>
            <person name="Eisen J.A."/>
            <person name="Markowitz V."/>
            <person name="Hugenholtz P."/>
            <person name="Kyrpides N.C."/>
            <person name="Klenk H.P."/>
        </authorList>
    </citation>
    <scope>NUCLEOTIDE SEQUENCE [LARGE SCALE GENOMIC DNA]</scope>
    <source>
        <strain evidence="12 13">DSM 12260</strain>
    </source>
</reference>
<dbReference type="eggNOG" id="COG1624">
    <property type="taxonomic scope" value="Bacteria"/>
</dbReference>
<keyword evidence="13" id="KW-1185">Reference proteome</keyword>
<dbReference type="HOGENOM" id="CLU_038561_0_1_0"/>
<dbReference type="PROSITE" id="PS51794">
    <property type="entry name" value="DAC"/>
    <property type="match status" value="1"/>
</dbReference>
<dbReference type="GO" id="GO:0106408">
    <property type="term" value="F:diadenylate cyclase activity"/>
    <property type="evidence" value="ECO:0007669"/>
    <property type="project" value="UniProtKB-EC"/>
</dbReference>
<dbReference type="Pfam" id="PF02457">
    <property type="entry name" value="DAC"/>
    <property type="match status" value="1"/>
</dbReference>
<evidence type="ECO:0000256" key="1">
    <source>
        <dbReference type="ARBA" id="ARBA00000877"/>
    </source>
</evidence>
<dbReference type="PANTHER" id="PTHR34185">
    <property type="entry name" value="DIADENYLATE CYCLASE"/>
    <property type="match status" value="1"/>
</dbReference>
<gene>
    <name evidence="10" type="primary">dacA</name>
    <name evidence="12" type="ORF">Apau_1274</name>
</gene>
<feature type="transmembrane region" description="Helical" evidence="10">
    <location>
        <begin position="12"/>
        <end position="29"/>
    </location>
</feature>
<dbReference type="EMBL" id="CM001022">
    <property type="protein sequence ID" value="EFQ23698.1"/>
    <property type="molecule type" value="Genomic_DNA"/>
</dbReference>
<keyword evidence="7 10" id="KW-0067">ATP-binding</keyword>
<feature type="domain" description="DAC" evidence="11">
    <location>
        <begin position="78"/>
        <end position="236"/>
    </location>
</feature>
<evidence type="ECO:0000256" key="2">
    <source>
        <dbReference type="ARBA" id="ARBA00022475"/>
    </source>
</evidence>
<dbReference type="PIRSF" id="PIRSF004793">
    <property type="entry name" value="UCP004793"/>
    <property type="match status" value="1"/>
</dbReference>
<dbReference type="Pfam" id="PF19293">
    <property type="entry name" value="CdaA_N"/>
    <property type="match status" value="1"/>
</dbReference>
<dbReference type="RefSeq" id="WP_006300900.1">
    <property type="nucleotide sequence ID" value="NZ_CM001022.1"/>
</dbReference>
<evidence type="ECO:0000256" key="4">
    <source>
        <dbReference type="ARBA" id="ARBA00022692"/>
    </source>
</evidence>
<organism evidence="12 13">
    <name type="scientific">Aminomonas paucivorans DSM 12260</name>
    <dbReference type="NCBI Taxonomy" id="584708"/>
    <lineage>
        <taxon>Bacteria</taxon>
        <taxon>Thermotogati</taxon>
        <taxon>Synergistota</taxon>
        <taxon>Synergistia</taxon>
        <taxon>Synergistales</taxon>
        <taxon>Synergistaceae</taxon>
        <taxon>Aminomonas</taxon>
    </lineage>
</organism>
<dbReference type="OrthoDB" id="9807385at2"/>
<evidence type="ECO:0000313" key="12">
    <source>
        <dbReference type="EMBL" id="EFQ23698.1"/>
    </source>
</evidence>
<protein>
    <recommendedName>
        <fullName evidence="10">Diadenylate cyclase</fullName>
        <shortName evidence="10">DAC</shortName>
        <ecNumber evidence="10">2.7.7.85</ecNumber>
    </recommendedName>
    <alternativeName>
        <fullName evidence="10">Cyclic-di-AMP synthase</fullName>
        <shortName evidence="10">c-di-AMP synthase</shortName>
    </alternativeName>
</protein>
<dbReference type="Proteomes" id="UP000005096">
    <property type="component" value="Chromosome"/>
</dbReference>
<sequence length="277" mass="31629">MPIPDLRWQDFLDIFIIAFIVYRLLLLVVDTRAMQLLKGLFVLAAVAVVAYFLELKALTWLLSRLLGALFIAIPILFQPELRRVLEELGRGHLWRVREIQERAESLAEELLRALLYLQGHRIGALVVLQKNTGLKEVWRSAVSLRAALSQELLVSLFWPGNPLHDGAVILDREMVIAASCYLPLTEKSDLSRWYGTRHRAALGVTEISDALALVVSEERGEVSLAVNGHLSRGLNEDQIRRLLLHYFRGGEKESSLWERFREELKGDVDLERTDSRE</sequence>
<evidence type="ECO:0000256" key="5">
    <source>
        <dbReference type="ARBA" id="ARBA00022695"/>
    </source>
</evidence>
<evidence type="ECO:0000256" key="9">
    <source>
        <dbReference type="ARBA" id="ARBA00023136"/>
    </source>
</evidence>
<keyword evidence="4 10" id="KW-0812">Transmembrane</keyword>
<comment type="subunit">
    <text evidence="10">Probably a homodimer.</text>
</comment>
<dbReference type="NCBIfam" id="TIGR00159">
    <property type="entry name" value="diadenylate cyclase CdaA"/>
    <property type="match status" value="1"/>
</dbReference>
<dbReference type="InterPro" id="IPR045585">
    <property type="entry name" value="CdaA_N"/>
</dbReference>
<proteinExistence type="inferred from homology"/>
<dbReference type="InterPro" id="IPR050338">
    <property type="entry name" value="DisA"/>
</dbReference>
<dbReference type="GO" id="GO:0005524">
    <property type="term" value="F:ATP binding"/>
    <property type="evidence" value="ECO:0007669"/>
    <property type="project" value="UniProtKB-UniRule"/>
</dbReference>
<dbReference type="InterPro" id="IPR014046">
    <property type="entry name" value="C-di-AMP_synthase"/>
</dbReference>
<dbReference type="HAMAP" id="MF_01499">
    <property type="entry name" value="DacA"/>
    <property type="match status" value="1"/>
</dbReference>
<dbReference type="AlphaFoldDB" id="E3CYS0"/>
<evidence type="ECO:0000256" key="3">
    <source>
        <dbReference type="ARBA" id="ARBA00022679"/>
    </source>
</evidence>
<accession>E3CYS0</accession>
<comment type="similarity">
    <text evidence="10">Belongs to the adenylate cyclase family. DacA/CdaA subfamily.</text>
</comment>
<dbReference type="EC" id="2.7.7.85" evidence="10"/>
<dbReference type="STRING" id="584708.Apau_1274"/>
<dbReference type="InterPro" id="IPR034701">
    <property type="entry name" value="CdaA"/>
</dbReference>
<keyword evidence="3 10" id="KW-0808">Transferase</keyword>
<evidence type="ECO:0000256" key="10">
    <source>
        <dbReference type="HAMAP-Rule" id="MF_01499"/>
    </source>
</evidence>
<comment type="caution">
    <text evidence="10">Lacks conserved residue(s) required for the propagation of feature annotation.</text>
</comment>
<evidence type="ECO:0000256" key="8">
    <source>
        <dbReference type="ARBA" id="ARBA00022989"/>
    </source>
</evidence>
<dbReference type="GO" id="GO:0006171">
    <property type="term" value="P:cAMP biosynthetic process"/>
    <property type="evidence" value="ECO:0007669"/>
    <property type="project" value="InterPro"/>
</dbReference>
<dbReference type="Gene3D" id="3.40.1700.10">
    <property type="entry name" value="DNA integrity scanning protein, DisA, N-terminal domain"/>
    <property type="match status" value="1"/>
</dbReference>
<dbReference type="InterPro" id="IPR003390">
    <property type="entry name" value="DNA_integrity_scan_DisA_N"/>
</dbReference>
<dbReference type="SUPFAM" id="SSF143597">
    <property type="entry name" value="YojJ-like"/>
    <property type="match status" value="1"/>
</dbReference>
<evidence type="ECO:0000313" key="13">
    <source>
        <dbReference type="Proteomes" id="UP000005096"/>
    </source>
</evidence>